<dbReference type="KEGG" id="kra:Krad_0130"/>
<dbReference type="eggNOG" id="COG5006">
    <property type="taxonomic scope" value="Bacteria"/>
</dbReference>
<feature type="transmembrane region" description="Helical" evidence="8">
    <location>
        <begin position="229"/>
        <end position="249"/>
    </location>
</feature>
<evidence type="ECO:0000256" key="6">
    <source>
        <dbReference type="ARBA" id="ARBA00023136"/>
    </source>
</evidence>
<evidence type="ECO:0000256" key="5">
    <source>
        <dbReference type="ARBA" id="ARBA00022989"/>
    </source>
</evidence>
<dbReference type="Pfam" id="PF00892">
    <property type="entry name" value="EamA"/>
    <property type="match status" value="1"/>
</dbReference>
<dbReference type="InterPro" id="IPR000620">
    <property type="entry name" value="EamA_dom"/>
</dbReference>
<dbReference type="Proteomes" id="UP000001116">
    <property type="component" value="Chromosome"/>
</dbReference>
<evidence type="ECO:0000313" key="10">
    <source>
        <dbReference type="EMBL" id="ABS01621.1"/>
    </source>
</evidence>
<organism evidence="10 11">
    <name type="scientific">Kineococcus radiotolerans (strain ATCC BAA-149 / DSM 14245 / SRS30216)</name>
    <dbReference type="NCBI Taxonomy" id="266940"/>
    <lineage>
        <taxon>Bacteria</taxon>
        <taxon>Bacillati</taxon>
        <taxon>Actinomycetota</taxon>
        <taxon>Actinomycetes</taxon>
        <taxon>Kineosporiales</taxon>
        <taxon>Kineosporiaceae</taxon>
        <taxon>Kineococcus</taxon>
    </lineage>
</organism>
<dbReference type="AlphaFoldDB" id="A6W482"/>
<feature type="transmembrane region" description="Helical" evidence="8">
    <location>
        <begin position="112"/>
        <end position="129"/>
    </location>
</feature>
<keyword evidence="5 8" id="KW-1133">Transmembrane helix</keyword>
<feature type="domain" description="EamA" evidence="9">
    <location>
        <begin position="140"/>
        <end position="269"/>
    </location>
</feature>
<sequence>MGPVLLVLGSCTSLQIGAALAVHLFALGGSTGTTFLRLGLAALVLLLVVRPRVRGWTRGQWRAAAALGLALAGMNLSFYTALSRIDLGTAVTIEFLGPLALAAATSRRARDLLWVGLALAGVGVLGVAGETHGDGLDPVGAGFALLAGAFWAGYIRAGARLGREVPGHGGLAVATAVATLVLAPVGVPGALRALQAPDGLLLALGTAVLASVVPYSLELAALRRLPQRTFGVLLSLEPVVASLAGWALLGQALTLLAALGIVLVVVASAGATWSAGSAARERARTPRPRRDPRDGPEDGPGTTGPGPGTGADAPCPTGQPAPPGG</sequence>
<dbReference type="RefSeq" id="WP_012085558.1">
    <property type="nucleotide sequence ID" value="NC_009664.2"/>
</dbReference>
<feature type="region of interest" description="Disordered" evidence="7">
    <location>
        <begin position="276"/>
        <end position="325"/>
    </location>
</feature>
<dbReference type="EMBL" id="CP000750">
    <property type="protein sequence ID" value="ABS01621.1"/>
    <property type="molecule type" value="Genomic_DNA"/>
</dbReference>
<keyword evidence="6 8" id="KW-0472">Membrane</keyword>
<feature type="transmembrane region" description="Helical" evidence="8">
    <location>
        <begin position="61"/>
        <end position="81"/>
    </location>
</feature>
<feature type="transmembrane region" description="Helical" evidence="8">
    <location>
        <begin position="171"/>
        <end position="194"/>
    </location>
</feature>
<proteinExistence type="inferred from homology"/>
<feature type="transmembrane region" description="Helical" evidence="8">
    <location>
        <begin position="31"/>
        <end position="49"/>
    </location>
</feature>
<dbReference type="SUPFAM" id="SSF103481">
    <property type="entry name" value="Multidrug resistance efflux transporter EmrE"/>
    <property type="match status" value="2"/>
</dbReference>
<feature type="compositionally biased region" description="Basic and acidic residues" evidence="7">
    <location>
        <begin position="279"/>
        <end position="296"/>
    </location>
</feature>
<keyword evidence="3" id="KW-1003">Cell membrane</keyword>
<protein>
    <recommendedName>
        <fullName evidence="9">EamA domain-containing protein</fullName>
    </recommendedName>
</protein>
<evidence type="ECO:0000256" key="4">
    <source>
        <dbReference type="ARBA" id="ARBA00022692"/>
    </source>
</evidence>
<feature type="transmembrane region" description="Helical" evidence="8">
    <location>
        <begin position="255"/>
        <end position="279"/>
    </location>
</feature>
<evidence type="ECO:0000256" key="8">
    <source>
        <dbReference type="SAM" id="Phobius"/>
    </source>
</evidence>
<evidence type="ECO:0000256" key="3">
    <source>
        <dbReference type="ARBA" id="ARBA00022475"/>
    </source>
</evidence>
<name>A6W482_KINRD</name>
<comment type="similarity">
    <text evidence="2">Belongs to the EamA transporter family.</text>
</comment>
<feature type="transmembrane region" description="Helical" evidence="8">
    <location>
        <begin position="200"/>
        <end position="217"/>
    </location>
</feature>
<accession>A6W482</accession>
<evidence type="ECO:0000256" key="2">
    <source>
        <dbReference type="ARBA" id="ARBA00007362"/>
    </source>
</evidence>
<feature type="transmembrane region" description="Helical" evidence="8">
    <location>
        <begin position="141"/>
        <end position="159"/>
    </location>
</feature>
<dbReference type="GO" id="GO:0005886">
    <property type="term" value="C:plasma membrane"/>
    <property type="evidence" value="ECO:0007669"/>
    <property type="project" value="UniProtKB-SubCell"/>
</dbReference>
<dbReference type="PANTHER" id="PTHR42920:SF11">
    <property type="entry name" value="INNER MEMBRANE PROTEIN YTFF"/>
    <property type="match status" value="1"/>
</dbReference>
<evidence type="ECO:0000259" key="9">
    <source>
        <dbReference type="Pfam" id="PF00892"/>
    </source>
</evidence>
<reference evidence="11" key="1">
    <citation type="journal article" date="2008" name="PLoS ONE">
        <title>Survival in nuclear waste, extreme resistance, and potential applications gleaned from the genome sequence of Kineococcus radiotolerans SRS30216.</title>
        <authorList>
            <person name="Bagwell C.E."/>
            <person name="Bhat S."/>
            <person name="Hawkins G.M."/>
            <person name="Smith B.W."/>
            <person name="Biswas T."/>
            <person name="Hoover T.R."/>
            <person name="Saunders E."/>
            <person name="Han C.S."/>
            <person name="Tsodikov O.V."/>
            <person name="Shimkets L.J."/>
        </authorList>
    </citation>
    <scope>NUCLEOTIDE SEQUENCE [LARGE SCALE GENOMIC DNA]</scope>
    <source>
        <strain evidence="11">ATCC BAA-149 / DSM 14245 / SRS30216</strain>
    </source>
</reference>
<comment type="subcellular location">
    <subcellularLocation>
        <location evidence="1">Cell membrane</location>
        <topology evidence="1">Multi-pass membrane protein</topology>
    </subcellularLocation>
</comment>
<keyword evidence="11" id="KW-1185">Reference proteome</keyword>
<dbReference type="InterPro" id="IPR037185">
    <property type="entry name" value="EmrE-like"/>
</dbReference>
<dbReference type="STRING" id="266940.Krad_0130"/>
<evidence type="ECO:0000256" key="1">
    <source>
        <dbReference type="ARBA" id="ARBA00004651"/>
    </source>
</evidence>
<dbReference type="HOGENOM" id="CLU_057295_0_2_11"/>
<evidence type="ECO:0000256" key="7">
    <source>
        <dbReference type="SAM" id="MobiDB-lite"/>
    </source>
</evidence>
<feature type="transmembrane region" description="Helical" evidence="8">
    <location>
        <begin position="87"/>
        <end position="105"/>
    </location>
</feature>
<dbReference type="InterPro" id="IPR051258">
    <property type="entry name" value="Diverse_Substrate_Transporter"/>
</dbReference>
<evidence type="ECO:0000313" key="11">
    <source>
        <dbReference type="Proteomes" id="UP000001116"/>
    </source>
</evidence>
<dbReference type="PANTHER" id="PTHR42920">
    <property type="entry name" value="OS03G0707200 PROTEIN-RELATED"/>
    <property type="match status" value="1"/>
</dbReference>
<gene>
    <name evidence="10" type="ordered locus">Krad_0130</name>
</gene>
<keyword evidence="4 8" id="KW-0812">Transmembrane</keyword>